<dbReference type="OMA" id="NSISCCV"/>
<dbReference type="GO" id="GO:0046872">
    <property type="term" value="F:metal ion binding"/>
    <property type="evidence" value="ECO:0007669"/>
    <property type="project" value="UniProtKB-KW"/>
</dbReference>
<dbReference type="AlphaFoldDB" id="R7T005"/>
<keyword evidence="4" id="KW-1003">Cell membrane</keyword>
<dbReference type="GeneID" id="18835448"/>
<evidence type="ECO:0000256" key="14">
    <source>
        <dbReference type="SAM" id="SignalP"/>
    </source>
</evidence>
<comment type="similarity">
    <text evidence="3">Belongs to the RBT5 family.</text>
</comment>
<dbReference type="InterPro" id="IPR008427">
    <property type="entry name" value="Extracellular_membr_CFEM_dom"/>
</dbReference>
<proteinExistence type="inferred from homology"/>
<keyword evidence="10" id="KW-0472">Membrane</keyword>
<dbReference type="EMBL" id="JH719408">
    <property type="protein sequence ID" value="EJF61759.1"/>
    <property type="molecule type" value="Genomic_DNA"/>
</dbReference>
<keyword evidence="9" id="KW-0408">Iron</keyword>
<evidence type="ECO:0000256" key="7">
    <source>
        <dbReference type="ARBA" id="ARBA00022723"/>
    </source>
</evidence>
<evidence type="ECO:0000259" key="15">
    <source>
        <dbReference type="PROSITE" id="PS52012"/>
    </source>
</evidence>
<feature type="domain" description="CFEM" evidence="15">
    <location>
        <begin position="1"/>
        <end position="109"/>
    </location>
</feature>
<dbReference type="OrthoDB" id="3065412at2759"/>
<evidence type="ECO:0000256" key="1">
    <source>
        <dbReference type="ARBA" id="ARBA00004609"/>
    </source>
</evidence>
<evidence type="ECO:0000256" key="10">
    <source>
        <dbReference type="ARBA" id="ARBA00023136"/>
    </source>
</evidence>
<dbReference type="PANTHER" id="PTHR37928">
    <property type="entry name" value="CFEM DOMAIN PROTEIN (AFU_ORTHOLOGUE AFUA_6G14090)"/>
    <property type="match status" value="1"/>
</dbReference>
<evidence type="ECO:0000256" key="13">
    <source>
        <dbReference type="ARBA" id="ARBA00023288"/>
    </source>
</evidence>
<keyword evidence="8 14" id="KW-0732">Signal</keyword>
<protein>
    <recommendedName>
        <fullName evidence="15">CFEM domain-containing protein</fullName>
    </recommendedName>
</protein>
<dbReference type="Pfam" id="PF05730">
    <property type="entry name" value="CFEM"/>
    <property type="match status" value="1"/>
</dbReference>
<evidence type="ECO:0000313" key="17">
    <source>
        <dbReference type="Proteomes" id="UP000053319"/>
    </source>
</evidence>
<keyword evidence="5" id="KW-0964">Secreted</keyword>
<dbReference type="PROSITE" id="PS52012">
    <property type="entry name" value="CFEM"/>
    <property type="match status" value="1"/>
</dbReference>
<evidence type="ECO:0000256" key="11">
    <source>
        <dbReference type="ARBA" id="ARBA00023157"/>
    </source>
</evidence>
<dbReference type="GO" id="GO:0005576">
    <property type="term" value="C:extracellular region"/>
    <property type="evidence" value="ECO:0007669"/>
    <property type="project" value="UniProtKB-SubCell"/>
</dbReference>
<reference evidence="16 17" key="1">
    <citation type="journal article" date="2012" name="Science">
        <title>The Paleozoic origin of enzymatic lignin decomposition reconstructed from 31 fungal genomes.</title>
        <authorList>
            <person name="Floudas D."/>
            <person name="Binder M."/>
            <person name="Riley R."/>
            <person name="Barry K."/>
            <person name="Blanchette R.A."/>
            <person name="Henrissat B."/>
            <person name="Martinez A.T."/>
            <person name="Otillar R."/>
            <person name="Spatafora J.W."/>
            <person name="Yadav J.S."/>
            <person name="Aerts A."/>
            <person name="Benoit I."/>
            <person name="Boyd A."/>
            <person name="Carlson A."/>
            <person name="Copeland A."/>
            <person name="Coutinho P.M."/>
            <person name="de Vries R.P."/>
            <person name="Ferreira P."/>
            <person name="Findley K."/>
            <person name="Foster B."/>
            <person name="Gaskell J."/>
            <person name="Glotzer D."/>
            <person name="Gorecki P."/>
            <person name="Heitman J."/>
            <person name="Hesse C."/>
            <person name="Hori C."/>
            <person name="Igarashi K."/>
            <person name="Jurgens J.A."/>
            <person name="Kallen N."/>
            <person name="Kersten P."/>
            <person name="Kohler A."/>
            <person name="Kuees U."/>
            <person name="Kumar T.K.A."/>
            <person name="Kuo A."/>
            <person name="LaButti K."/>
            <person name="Larrondo L.F."/>
            <person name="Lindquist E."/>
            <person name="Ling A."/>
            <person name="Lombard V."/>
            <person name="Lucas S."/>
            <person name="Lundell T."/>
            <person name="Martin R."/>
            <person name="McLaughlin D.J."/>
            <person name="Morgenstern I."/>
            <person name="Morin E."/>
            <person name="Murat C."/>
            <person name="Nagy L.G."/>
            <person name="Nolan M."/>
            <person name="Ohm R.A."/>
            <person name="Patyshakuliyeva A."/>
            <person name="Rokas A."/>
            <person name="Ruiz-Duenas F.J."/>
            <person name="Sabat G."/>
            <person name="Salamov A."/>
            <person name="Samejima M."/>
            <person name="Schmutz J."/>
            <person name="Slot J.C."/>
            <person name="St John F."/>
            <person name="Stenlid J."/>
            <person name="Sun H."/>
            <person name="Sun S."/>
            <person name="Syed K."/>
            <person name="Tsang A."/>
            <person name="Wiebenga A."/>
            <person name="Young D."/>
            <person name="Pisabarro A."/>
            <person name="Eastwood D.C."/>
            <person name="Martin F."/>
            <person name="Cullen D."/>
            <person name="Grigoriev I.V."/>
            <person name="Hibbett D.S."/>
        </authorList>
    </citation>
    <scope>NUCLEOTIDE SEQUENCE [LARGE SCALE GENOMIC DNA]</scope>
    <source>
        <strain evidence="16 17">LYAD-421 SS1</strain>
    </source>
</reference>
<feature type="chain" id="PRO_5012339086" description="CFEM domain-containing protein" evidence="14">
    <location>
        <begin position="16"/>
        <end position="161"/>
    </location>
</feature>
<evidence type="ECO:0000256" key="6">
    <source>
        <dbReference type="ARBA" id="ARBA00022617"/>
    </source>
</evidence>
<dbReference type="KEGG" id="dsq:DICSQDRAFT_136277"/>
<evidence type="ECO:0000313" key="16">
    <source>
        <dbReference type="EMBL" id="EJF61759.1"/>
    </source>
</evidence>
<keyword evidence="6" id="KW-0349">Heme</keyword>
<sequence length="161" mass="15305">MRFFAVLALAAAASAASLHRRQSFPDCSQSCLANADFGSCDPLDDSCLCKSSSFVNSVTSCIEGACQGSDLTNAESAAQQLCLAVGVTLTSTPAASSASASASATAPASGSTTSTAAGSATQTAPASATTSAASSGSNGAASHGANALLALAAVGAAALVF</sequence>
<dbReference type="RefSeq" id="XP_007365460.1">
    <property type="nucleotide sequence ID" value="XM_007365398.1"/>
</dbReference>
<name>R7T005_DICSQ</name>
<keyword evidence="11" id="KW-1015">Disulfide bond</keyword>
<dbReference type="HOGENOM" id="CLU_063084_3_0_1"/>
<keyword evidence="12" id="KW-0325">Glycoprotein</keyword>
<evidence type="ECO:0000256" key="2">
    <source>
        <dbReference type="ARBA" id="ARBA00004613"/>
    </source>
</evidence>
<gene>
    <name evidence="16" type="ORF">DICSQDRAFT_136277</name>
</gene>
<feature type="signal peptide" evidence="14">
    <location>
        <begin position="1"/>
        <end position="15"/>
    </location>
</feature>
<dbReference type="InterPro" id="IPR051735">
    <property type="entry name" value="CFEM_domain"/>
</dbReference>
<keyword evidence="13" id="KW-0449">Lipoprotein</keyword>
<dbReference type="Proteomes" id="UP000053319">
    <property type="component" value="Unassembled WGS sequence"/>
</dbReference>
<evidence type="ECO:0000256" key="3">
    <source>
        <dbReference type="ARBA" id="ARBA00010031"/>
    </source>
</evidence>
<evidence type="ECO:0000256" key="9">
    <source>
        <dbReference type="ARBA" id="ARBA00023004"/>
    </source>
</evidence>
<dbReference type="GO" id="GO:0005886">
    <property type="term" value="C:plasma membrane"/>
    <property type="evidence" value="ECO:0007669"/>
    <property type="project" value="UniProtKB-SubCell"/>
</dbReference>
<evidence type="ECO:0000256" key="4">
    <source>
        <dbReference type="ARBA" id="ARBA00022475"/>
    </source>
</evidence>
<dbReference type="PANTHER" id="PTHR37928:SF2">
    <property type="entry name" value="GPI ANCHORED CFEM DOMAIN PROTEIN (AFU_ORTHOLOGUE AFUA_6G10580)"/>
    <property type="match status" value="1"/>
</dbReference>
<evidence type="ECO:0000256" key="8">
    <source>
        <dbReference type="ARBA" id="ARBA00022729"/>
    </source>
</evidence>
<evidence type="ECO:0000256" key="12">
    <source>
        <dbReference type="ARBA" id="ARBA00023180"/>
    </source>
</evidence>
<organism evidence="16 17">
    <name type="scientific">Dichomitus squalens (strain LYAD-421)</name>
    <name type="common">Western red white-rot fungus</name>
    <dbReference type="NCBI Taxonomy" id="732165"/>
    <lineage>
        <taxon>Eukaryota</taxon>
        <taxon>Fungi</taxon>
        <taxon>Dikarya</taxon>
        <taxon>Basidiomycota</taxon>
        <taxon>Agaricomycotina</taxon>
        <taxon>Agaricomycetes</taxon>
        <taxon>Polyporales</taxon>
        <taxon>Polyporaceae</taxon>
        <taxon>Dichomitus</taxon>
    </lineage>
</organism>
<accession>R7T005</accession>
<comment type="subcellular location">
    <subcellularLocation>
        <location evidence="1">Cell membrane</location>
        <topology evidence="1">Lipid-anchor</topology>
        <topology evidence="1">GPI-anchor</topology>
    </subcellularLocation>
    <subcellularLocation>
        <location evidence="2">Secreted</location>
    </subcellularLocation>
</comment>
<keyword evidence="7" id="KW-0479">Metal-binding</keyword>
<evidence type="ECO:0000256" key="5">
    <source>
        <dbReference type="ARBA" id="ARBA00022525"/>
    </source>
</evidence>